<dbReference type="Proteomes" id="UP001154329">
    <property type="component" value="Chromosome 3"/>
</dbReference>
<feature type="region of interest" description="Disordered" evidence="3">
    <location>
        <begin position="284"/>
        <end position="320"/>
    </location>
</feature>
<reference evidence="5" key="1">
    <citation type="submission" date="2022-02" db="EMBL/GenBank/DDBJ databases">
        <authorList>
            <person name="King R."/>
        </authorList>
    </citation>
    <scope>NUCLEOTIDE SEQUENCE</scope>
</reference>
<dbReference type="SUPFAM" id="SSF54928">
    <property type="entry name" value="RNA-binding domain, RBD"/>
    <property type="match status" value="1"/>
</dbReference>
<feature type="domain" description="RRM" evidence="4">
    <location>
        <begin position="436"/>
        <end position="508"/>
    </location>
</feature>
<dbReference type="PANTHER" id="PTHR10693:SF20">
    <property type="entry name" value="AT27578P"/>
    <property type="match status" value="1"/>
</dbReference>
<dbReference type="GO" id="GO:0003729">
    <property type="term" value="F:mRNA binding"/>
    <property type="evidence" value="ECO:0007669"/>
    <property type="project" value="TreeGrafter"/>
</dbReference>
<protein>
    <recommendedName>
        <fullName evidence="4">RRM domain-containing protein</fullName>
    </recommendedName>
</protein>
<dbReference type="Gene3D" id="3.30.70.330">
    <property type="match status" value="1"/>
</dbReference>
<name>A0A9P0NNM3_APHGO</name>
<dbReference type="InterPro" id="IPR035979">
    <property type="entry name" value="RBD_domain_sf"/>
</dbReference>
<dbReference type="InterPro" id="IPR000504">
    <property type="entry name" value="RRM_dom"/>
</dbReference>
<evidence type="ECO:0000259" key="4">
    <source>
        <dbReference type="PROSITE" id="PS50102"/>
    </source>
</evidence>
<accession>A0A9P0NNM3</accession>
<dbReference type="SMART" id="SM00360">
    <property type="entry name" value="RRM"/>
    <property type="match status" value="1"/>
</dbReference>
<evidence type="ECO:0000313" key="6">
    <source>
        <dbReference type="Proteomes" id="UP001154329"/>
    </source>
</evidence>
<evidence type="ECO:0000256" key="2">
    <source>
        <dbReference type="PROSITE-ProRule" id="PRU00176"/>
    </source>
</evidence>
<organism evidence="5 6">
    <name type="scientific">Aphis gossypii</name>
    <name type="common">Cotton aphid</name>
    <dbReference type="NCBI Taxonomy" id="80765"/>
    <lineage>
        <taxon>Eukaryota</taxon>
        <taxon>Metazoa</taxon>
        <taxon>Ecdysozoa</taxon>
        <taxon>Arthropoda</taxon>
        <taxon>Hexapoda</taxon>
        <taxon>Insecta</taxon>
        <taxon>Pterygota</taxon>
        <taxon>Neoptera</taxon>
        <taxon>Paraneoptera</taxon>
        <taxon>Hemiptera</taxon>
        <taxon>Sternorrhyncha</taxon>
        <taxon>Aphidomorpha</taxon>
        <taxon>Aphidoidea</taxon>
        <taxon>Aphididae</taxon>
        <taxon>Aphidini</taxon>
        <taxon>Aphis</taxon>
        <taxon>Aphis</taxon>
    </lineage>
</organism>
<dbReference type="GO" id="GO:1990904">
    <property type="term" value="C:ribonucleoprotein complex"/>
    <property type="evidence" value="ECO:0007669"/>
    <property type="project" value="TreeGrafter"/>
</dbReference>
<dbReference type="InterPro" id="IPR039539">
    <property type="entry name" value="Ras_GTPase_bind_prot"/>
</dbReference>
<dbReference type="EMBL" id="OU899036">
    <property type="protein sequence ID" value="CAH1733124.1"/>
    <property type="molecule type" value="Genomic_DNA"/>
</dbReference>
<gene>
    <name evidence="5" type="ORF">APHIGO_LOCUS9489</name>
</gene>
<feature type="compositionally biased region" description="Low complexity" evidence="3">
    <location>
        <begin position="284"/>
        <end position="306"/>
    </location>
</feature>
<proteinExistence type="predicted"/>
<dbReference type="AlphaFoldDB" id="A0A9P0NNM3"/>
<dbReference type="PANTHER" id="PTHR10693">
    <property type="entry name" value="RAS GTPASE-ACTIVATING PROTEIN-BINDING PROTEIN"/>
    <property type="match status" value="1"/>
</dbReference>
<keyword evidence="6" id="KW-1185">Reference proteome</keyword>
<evidence type="ECO:0000313" key="5">
    <source>
        <dbReference type="EMBL" id="CAH1733124.1"/>
    </source>
</evidence>
<sequence>MWCEDFLSAYRNTPVGHISKYYDRLSVFVEATADGRWTEPATGAHKIAERLAALSASGGCGWPVVTCQRTRSDGLIVMLASEDGLQHQILIAYWRVVGRRAIVSNHFYLNTAADGELQDDDLVVSSFHSRFEGWARRLDRGSLFRFQTALHTGLTLIRDHYATLPGRPAERLRYDRAARFSYTRADGSGGGRVYIGSRAIRKQYDRLVMDNRSVRLRVVETCWSGYNDSIPGTTVALIAGVVPKVGRASAYREFVQLFVVDVHTRKIVNDVLCFEPPRRVSISSSPRVAVSPSSSSSSSNVTSSASSPPPPSSSPSSQCKLLSQQSQPLPFSYATSTSSSNNQQYSYFYSCASSCSDSSLSNQIDVRFPTTSTSVSNENSGVNRLGFSALRSCFMANILGIRIAAICSPCASTVGTGCGSSGHLQQNVTSSKVNPRQLFIGCVPLHVKYEQLKLLFEQFGEVTFVKVYEGYNKQTGAKMSFNYAFLFFKDEKSVEKAIAASPIPLDLNWNLNVSRPHHHTTTVGASDR</sequence>
<evidence type="ECO:0000256" key="1">
    <source>
        <dbReference type="ARBA" id="ARBA00022884"/>
    </source>
</evidence>
<keyword evidence="1 2" id="KW-0694">RNA-binding</keyword>
<evidence type="ECO:0000256" key="3">
    <source>
        <dbReference type="SAM" id="MobiDB-lite"/>
    </source>
</evidence>
<dbReference type="PROSITE" id="PS50102">
    <property type="entry name" value="RRM"/>
    <property type="match status" value="1"/>
</dbReference>
<dbReference type="InterPro" id="IPR012677">
    <property type="entry name" value="Nucleotide-bd_a/b_plait_sf"/>
</dbReference>
<dbReference type="Pfam" id="PF00076">
    <property type="entry name" value="RRM_1"/>
    <property type="match status" value="1"/>
</dbReference>
<reference evidence="5" key="2">
    <citation type="submission" date="2022-10" db="EMBL/GenBank/DDBJ databases">
        <authorList>
            <consortium name="ENA_rothamsted_submissions"/>
            <consortium name="culmorum"/>
            <person name="King R."/>
        </authorList>
    </citation>
    <scope>NUCLEOTIDE SEQUENCE</scope>
</reference>
<dbReference type="GO" id="GO:0005829">
    <property type="term" value="C:cytosol"/>
    <property type="evidence" value="ECO:0007669"/>
    <property type="project" value="TreeGrafter"/>
</dbReference>